<dbReference type="GO" id="GO:0030435">
    <property type="term" value="P:sporulation resulting in formation of a cellular spore"/>
    <property type="evidence" value="ECO:0007669"/>
    <property type="project" value="UniProtKB-KW"/>
</dbReference>
<dbReference type="InterPro" id="IPR038491">
    <property type="entry name" value="Velvet_dom_sf"/>
</dbReference>
<feature type="domain" description="Velvet" evidence="7">
    <location>
        <begin position="129"/>
        <end position="342"/>
    </location>
</feature>
<dbReference type="OrthoDB" id="3056235at2759"/>
<evidence type="ECO:0000256" key="2">
    <source>
        <dbReference type="ARBA" id="ARBA00022969"/>
    </source>
</evidence>
<reference evidence="9" key="1">
    <citation type="journal article" date="2014" name="BMC Genomics">
        <title>Genome characteristics reveal the impact of lichenization on lichen-forming fungus Endocarpon pusillum Hedwig (Verrucariales, Ascomycota).</title>
        <authorList>
            <person name="Wang Y.-Y."/>
            <person name="Liu B."/>
            <person name="Zhang X.-Y."/>
            <person name="Zhou Q.-M."/>
            <person name="Zhang T."/>
            <person name="Li H."/>
            <person name="Yu Y.-F."/>
            <person name="Zhang X.-L."/>
            <person name="Hao X.-Y."/>
            <person name="Wang M."/>
            <person name="Wang L."/>
            <person name="Wei J.-C."/>
        </authorList>
    </citation>
    <scope>NUCLEOTIDE SEQUENCE [LARGE SCALE GENOMIC DNA]</scope>
    <source>
        <strain evidence="9">Z07020 / HMAS-L-300199</strain>
    </source>
</reference>
<feature type="region of interest" description="Disordered" evidence="6">
    <location>
        <begin position="1"/>
        <end position="60"/>
    </location>
</feature>
<dbReference type="EMBL" id="KE720846">
    <property type="protein sequence ID" value="ERF74953.1"/>
    <property type="molecule type" value="Genomic_DNA"/>
</dbReference>
<dbReference type="Gene3D" id="2.60.40.3960">
    <property type="entry name" value="Velvet domain"/>
    <property type="match status" value="1"/>
</dbReference>
<dbReference type="AlphaFoldDB" id="U1GRE8"/>
<dbReference type="PANTHER" id="PTHR33572:SF17">
    <property type="entry name" value="SEXUAL DEVELOPMENT REGULATOR VELC"/>
    <property type="match status" value="1"/>
</dbReference>
<comment type="subcellular location">
    <subcellularLocation>
        <location evidence="1">Nucleus</location>
    </subcellularLocation>
</comment>
<sequence>MATHSYAHQQTDSQQSEDHLYGSGNIAFNQRRLMHPRNSAECTSSSGSCSSPGPSQQPQRQFQDILPFRQNPRLTVVTSFAASAPSSNGTYSQAGSDHYSYISGSTPGSHTPKSSTSPPMNPGYSTSAAKKQRYWLHIRQQPRAGRACSNGRDRRAVDPPPVLQLQISDFDPNSPADIEDMQDQSFIVHCLLCTASGPAQDISVVMCQDDNSSGQKAEKQINGNLDASPFFCDEDPDPHTAPPHPSSQLYYPAQTIPPSHASGRNLPATFFYFADLSIRRAGVYRLEFQLMRLKMDGTPLPILHSVLSEPFNVVNAKDFDHVQPSTPLVRGLVASGAGFPLKLKQGSRAQRTSPDE</sequence>
<keyword evidence="4" id="KW-0804">Transcription</keyword>
<evidence type="ECO:0000256" key="1">
    <source>
        <dbReference type="ARBA" id="ARBA00004123"/>
    </source>
</evidence>
<dbReference type="PROSITE" id="PS51821">
    <property type="entry name" value="VELVET"/>
    <property type="match status" value="1"/>
</dbReference>
<accession>U1GRE8</accession>
<feature type="compositionally biased region" description="Polar residues" evidence="6">
    <location>
        <begin position="1"/>
        <end position="14"/>
    </location>
</feature>
<proteinExistence type="predicted"/>
<evidence type="ECO:0000259" key="7">
    <source>
        <dbReference type="PROSITE" id="PS51821"/>
    </source>
</evidence>
<dbReference type="GeneID" id="19240114"/>
<dbReference type="InterPro" id="IPR021740">
    <property type="entry name" value="Velvet"/>
</dbReference>
<keyword evidence="5" id="KW-0539">Nucleus</keyword>
<keyword evidence="2" id="KW-0749">Sporulation</keyword>
<name>U1GRE8_ENDPU</name>
<keyword evidence="9" id="KW-1185">Reference proteome</keyword>
<evidence type="ECO:0000256" key="5">
    <source>
        <dbReference type="ARBA" id="ARBA00023242"/>
    </source>
</evidence>
<dbReference type="Proteomes" id="UP000019373">
    <property type="component" value="Unassembled WGS sequence"/>
</dbReference>
<feature type="compositionally biased region" description="Polar residues" evidence="6">
    <location>
        <begin position="102"/>
        <end position="128"/>
    </location>
</feature>
<dbReference type="HOGENOM" id="CLU_778517_0_0_1"/>
<gene>
    <name evidence="8" type="ORF">EPUS_05161</name>
</gene>
<dbReference type="InterPro" id="IPR037525">
    <property type="entry name" value="Velvet_dom"/>
</dbReference>
<dbReference type="PANTHER" id="PTHR33572">
    <property type="entry name" value="SPORE DEVELOPMENT REGULATOR VOSA"/>
    <property type="match status" value="1"/>
</dbReference>
<evidence type="ECO:0000256" key="4">
    <source>
        <dbReference type="ARBA" id="ARBA00023163"/>
    </source>
</evidence>
<dbReference type="RefSeq" id="XP_007787728.1">
    <property type="nucleotide sequence ID" value="XM_007789538.1"/>
</dbReference>
<organism evidence="8 9">
    <name type="scientific">Endocarpon pusillum (strain Z07020 / HMAS-L-300199)</name>
    <name type="common">Lichen-forming fungus</name>
    <dbReference type="NCBI Taxonomy" id="1263415"/>
    <lineage>
        <taxon>Eukaryota</taxon>
        <taxon>Fungi</taxon>
        <taxon>Dikarya</taxon>
        <taxon>Ascomycota</taxon>
        <taxon>Pezizomycotina</taxon>
        <taxon>Eurotiomycetes</taxon>
        <taxon>Chaetothyriomycetidae</taxon>
        <taxon>Verrucariales</taxon>
        <taxon>Verrucariaceae</taxon>
        <taxon>Endocarpon</taxon>
    </lineage>
</organism>
<dbReference type="Pfam" id="PF11754">
    <property type="entry name" value="Velvet"/>
    <property type="match status" value="1"/>
</dbReference>
<evidence type="ECO:0000313" key="8">
    <source>
        <dbReference type="EMBL" id="ERF74953.1"/>
    </source>
</evidence>
<feature type="region of interest" description="Disordered" evidence="6">
    <location>
        <begin position="101"/>
        <end position="128"/>
    </location>
</feature>
<protein>
    <recommendedName>
        <fullName evidence="7">Velvet domain-containing protein</fullName>
    </recommendedName>
</protein>
<feature type="compositionally biased region" description="Low complexity" evidence="6">
    <location>
        <begin position="44"/>
        <end position="59"/>
    </location>
</feature>
<dbReference type="eggNOG" id="ENOG502RYR6">
    <property type="taxonomic scope" value="Eukaryota"/>
</dbReference>
<evidence type="ECO:0000256" key="6">
    <source>
        <dbReference type="SAM" id="MobiDB-lite"/>
    </source>
</evidence>
<evidence type="ECO:0000313" key="9">
    <source>
        <dbReference type="Proteomes" id="UP000019373"/>
    </source>
</evidence>
<dbReference type="GO" id="GO:0005634">
    <property type="term" value="C:nucleus"/>
    <property type="evidence" value="ECO:0007669"/>
    <property type="project" value="UniProtKB-SubCell"/>
</dbReference>
<keyword evidence="3" id="KW-0805">Transcription regulation</keyword>
<evidence type="ECO:0000256" key="3">
    <source>
        <dbReference type="ARBA" id="ARBA00023015"/>
    </source>
</evidence>
<feature type="region of interest" description="Disordered" evidence="6">
    <location>
        <begin position="225"/>
        <end position="256"/>
    </location>
</feature>